<dbReference type="InterPro" id="IPR006671">
    <property type="entry name" value="Cyclin_N"/>
</dbReference>
<accession>G8BTI0</accession>
<keyword evidence="3" id="KW-1185">Reference proteome</keyword>
<dbReference type="HOGENOM" id="CLU_1305603_0_0_1"/>
<dbReference type="SUPFAM" id="SSF47954">
    <property type="entry name" value="Cyclin-like"/>
    <property type="match status" value="1"/>
</dbReference>
<dbReference type="GeneID" id="11531365"/>
<dbReference type="AlphaFoldDB" id="G8BTI0"/>
<dbReference type="eggNOG" id="KOG1674">
    <property type="taxonomic scope" value="Eukaryota"/>
</dbReference>
<dbReference type="GO" id="GO:0005634">
    <property type="term" value="C:nucleus"/>
    <property type="evidence" value="ECO:0007669"/>
    <property type="project" value="TreeGrafter"/>
</dbReference>
<dbReference type="Gene3D" id="1.10.472.10">
    <property type="entry name" value="Cyclin-like"/>
    <property type="match status" value="1"/>
</dbReference>
<dbReference type="GO" id="GO:0019901">
    <property type="term" value="F:protein kinase binding"/>
    <property type="evidence" value="ECO:0007669"/>
    <property type="project" value="InterPro"/>
</dbReference>
<evidence type="ECO:0000259" key="1">
    <source>
        <dbReference type="Pfam" id="PF00134"/>
    </source>
</evidence>
<evidence type="ECO:0000313" key="3">
    <source>
        <dbReference type="Proteomes" id="UP000005666"/>
    </source>
</evidence>
<name>G8BTI0_TETPH</name>
<dbReference type="PANTHER" id="PTHR15615">
    <property type="match status" value="1"/>
</dbReference>
<dbReference type="PANTHER" id="PTHR15615:SF36">
    <property type="entry name" value="PHO85 CYCLIN-5"/>
    <property type="match status" value="1"/>
</dbReference>
<reference evidence="2 3" key="1">
    <citation type="journal article" date="2011" name="Proc. Natl. Acad. Sci. U.S.A.">
        <title>Evolutionary erosion of yeast sex chromosomes by mating-type switching accidents.</title>
        <authorList>
            <person name="Gordon J.L."/>
            <person name="Armisen D."/>
            <person name="Proux-Wera E."/>
            <person name="Oheigeartaigh S.S."/>
            <person name="Byrne K.P."/>
            <person name="Wolfe K.H."/>
        </authorList>
    </citation>
    <scope>NUCLEOTIDE SEQUENCE [LARGE SCALE GENOMIC DNA]</scope>
    <source>
        <strain evidence="3">ATCC 24235 / CBS 4417 / NBRC 1672 / NRRL Y-8282 / UCD 70-5</strain>
    </source>
</reference>
<dbReference type="Proteomes" id="UP000005666">
    <property type="component" value="Chromosome 5"/>
</dbReference>
<dbReference type="RefSeq" id="XP_003685642.1">
    <property type="nucleotide sequence ID" value="XM_003685594.1"/>
</dbReference>
<dbReference type="OMA" id="MERWCLK"/>
<evidence type="ECO:0000313" key="2">
    <source>
        <dbReference type="EMBL" id="CCE63208.1"/>
    </source>
</evidence>
<feature type="domain" description="Cyclin N-terminal" evidence="1">
    <location>
        <begin position="69"/>
        <end position="177"/>
    </location>
</feature>
<organism evidence="2 3">
    <name type="scientific">Tetrapisispora phaffii (strain ATCC 24235 / CBS 4417 / NBRC 1672 / NRRL Y-8282 / UCD 70-5)</name>
    <name type="common">Yeast</name>
    <name type="synonym">Fabospora phaffii</name>
    <dbReference type="NCBI Taxonomy" id="1071381"/>
    <lineage>
        <taxon>Eukaryota</taxon>
        <taxon>Fungi</taxon>
        <taxon>Dikarya</taxon>
        <taxon>Ascomycota</taxon>
        <taxon>Saccharomycotina</taxon>
        <taxon>Saccharomycetes</taxon>
        <taxon>Saccharomycetales</taxon>
        <taxon>Saccharomycetaceae</taxon>
        <taxon>Tetrapisispora</taxon>
    </lineage>
</organism>
<dbReference type="GO" id="GO:0016538">
    <property type="term" value="F:cyclin-dependent protein serine/threonine kinase regulator activity"/>
    <property type="evidence" value="ECO:0007669"/>
    <property type="project" value="TreeGrafter"/>
</dbReference>
<dbReference type="Pfam" id="PF00134">
    <property type="entry name" value="Cyclin_N"/>
    <property type="match status" value="1"/>
</dbReference>
<sequence length="211" mass="24077">MEKVANCTPFYSYGTPAYSDIDDTHAGTEDSLENTLLDLTLENVLYINGVVDTVFAVNAKFNGKHAVSKKKLKLFLKEIVRRTNSKNINVTTINHAIHYLKAFYSQLEEHDCARAAMDRPLFTFCIKRMFIMCLVLANKFLVDENYVLSTWSLITASSLKDLKIMETYVLKTLDYNLFYSASTQPMQSKRSLDSSVSIDFHSMLNTKKIHS</sequence>
<dbReference type="GO" id="GO:0000307">
    <property type="term" value="C:cyclin-dependent protein kinase holoenzyme complex"/>
    <property type="evidence" value="ECO:0007669"/>
    <property type="project" value="UniProtKB-ARBA"/>
</dbReference>
<dbReference type="InterPro" id="IPR036915">
    <property type="entry name" value="Cyclin-like_sf"/>
</dbReference>
<dbReference type="OrthoDB" id="286814at2759"/>
<dbReference type="CDD" id="cd20557">
    <property type="entry name" value="CYCLIN_ScPCL1-like"/>
    <property type="match status" value="1"/>
</dbReference>
<dbReference type="STRING" id="1071381.G8BTI0"/>
<dbReference type="EMBL" id="HE612860">
    <property type="protein sequence ID" value="CCE63208.1"/>
    <property type="molecule type" value="Genomic_DNA"/>
</dbReference>
<protein>
    <recommendedName>
        <fullName evidence="1">Cyclin N-terminal domain-containing protein</fullName>
    </recommendedName>
</protein>
<proteinExistence type="predicted"/>
<dbReference type="KEGG" id="tpf:TPHA_0E01140"/>
<gene>
    <name evidence="2" type="primary">TPHA0E01140</name>
    <name evidence="2" type="ordered locus">TPHA_0E01140</name>
</gene>
<dbReference type="InterPro" id="IPR013922">
    <property type="entry name" value="Cyclin_PHO80-like"/>
</dbReference>